<dbReference type="AlphaFoldDB" id="A0A3P7J7U4"/>
<organism evidence="2 3">
    <name type="scientific">Strongylus vulgaris</name>
    <name type="common">Blood worm</name>
    <dbReference type="NCBI Taxonomy" id="40348"/>
    <lineage>
        <taxon>Eukaryota</taxon>
        <taxon>Metazoa</taxon>
        <taxon>Ecdysozoa</taxon>
        <taxon>Nematoda</taxon>
        <taxon>Chromadorea</taxon>
        <taxon>Rhabditida</taxon>
        <taxon>Rhabditina</taxon>
        <taxon>Rhabditomorpha</taxon>
        <taxon>Strongyloidea</taxon>
        <taxon>Strongylidae</taxon>
        <taxon>Strongylus</taxon>
    </lineage>
</organism>
<feature type="compositionally biased region" description="Low complexity" evidence="1">
    <location>
        <begin position="130"/>
        <end position="152"/>
    </location>
</feature>
<feature type="region of interest" description="Disordered" evidence="1">
    <location>
        <begin position="259"/>
        <end position="305"/>
    </location>
</feature>
<sequence>MVNIAAASAGPGPAGQQGTAAGKICGYFDEEHDFLSGFLNIAKEVGMKLSDQQGGQAGVQADAGAQAGHEGSKVSSDDFAKLLAALGPLVGTITNKAFTSDAPKKDVEEEVTKVDSQGGKVQLSSAPTDSAAKSGSEQGAQASAGDSAAKSGTEQGAQASAGGNFDHLRTQLILLLFPIRDPRVTVPNESKLSGGDFLSGLMNVAKDLGNAINEPQSGTEKVQQGNHQQINQDDIAKITASLGTLGMLLKDKAGDFFEKPIGEKEKETPKEQPKHEPVIDDVEGEIGRVKVSGYTGERDLTKKNE</sequence>
<evidence type="ECO:0000313" key="3">
    <source>
        <dbReference type="Proteomes" id="UP000270094"/>
    </source>
</evidence>
<name>A0A3P7J7U4_STRVU</name>
<dbReference type="Proteomes" id="UP000270094">
    <property type="component" value="Unassembled WGS sequence"/>
</dbReference>
<protein>
    <submittedName>
        <fullName evidence="2">Uncharacterized protein</fullName>
    </submittedName>
</protein>
<reference evidence="2 3" key="1">
    <citation type="submission" date="2018-11" db="EMBL/GenBank/DDBJ databases">
        <authorList>
            <consortium name="Pathogen Informatics"/>
        </authorList>
    </citation>
    <scope>NUCLEOTIDE SEQUENCE [LARGE SCALE GENOMIC DNA]</scope>
</reference>
<gene>
    <name evidence="2" type="ORF">SVUK_LOCUS11661</name>
</gene>
<feature type="compositionally biased region" description="Basic and acidic residues" evidence="1">
    <location>
        <begin position="259"/>
        <end position="278"/>
    </location>
</feature>
<keyword evidence="3" id="KW-1185">Reference proteome</keyword>
<dbReference type="OrthoDB" id="5877171at2759"/>
<dbReference type="EMBL" id="UYYB01097448">
    <property type="protein sequence ID" value="VDM76663.1"/>
    <property type="molecule type" value="Genomic_DNA"/>
</dbReference>
<feature type="compositionally biased region" description="Basic and acidic residues" evidence="1">
    <location>
        <begin position="102"/>
        <end position="113"/>
    </location>
</feature>
<accession>A0A3P7J7U4</accession>
<feature type="compositionally biased region" description="Basic and acidic residues" evidence="1">
    <location>
        <begin position="296"/>
        <end position="305"/>
    </location>
</feature>
<evidence type="ECO:0000256" key="1">
    <source>
        <dbReference type="SAM" id="MobiDB-lite"/>
    </source>
</evidence>
<feature type="region of interest" description="Disordered" evidence="1">
    <location>
        <begin position="101"/>
        <end position="163"/>
    </location>
</feature>
<evidence type="ECO:0000313" key="2">
    <source>
        <dbReference type="EMBL" id="VDM76663.1"/>
    </source>
</evidence>
<proteinExistence type="predicted"/>